<dbReference type="PROSITE" id="PS50105">
    <property type="entry name" value="SAM_DOMAIN"/>
    <property type="match status" value="1"/>
</dbReference>
<dbReference type="InterPro" id="IPR036770">
    <property type="entry name" value="Ankyrin_rpt-contain_sf"/>
</dbReference>
<evidence type="ECO:0000256" key="10">
    <source>
        <dbReference type="ARBA" id="ARBA00023043"/>
    </source>
</evidence>
<dbReference type="PROSITE" id="PS50297">
    <property type="entry name" value="ANK_REP_REGION"/>
    <property type="match status" value="2"/>
</dbReference>
<evidence type="ECO:0000256" key="9">
    <source>
        <dbReference type="ARBA" id="ARBA00022871"/>
    </source>
</evidence>
<dbReference type="EMBL" id="VIIS01001292">
    <property type="protein sequence ID" value="KAF0300080.1"/>
    <property type="molecule type" value="Genomic_DNA"/>
</dbReference>
<keyword evidence="8" id="KW-0221">Differentiation</keyword>
<dbReference type="Gene3D" id="1.10.150.50">
    <property type="entry name" value="Transcription Factor, Ets-1"/>
    <property type="match status" value="1"/>
</dbReference>
<evidence type="ECO:0000256" key="4">
    <source>
        <dbReference type="ARBA" id="ARBA00022473"/>
    </source>
</evidence>
<dbReference type="Pfam" id="PF12796">
    <property type="entry name" value="Ank_2"/>
    <property type="match status" value="2"/>
</dbReference>
<dbReference type="GO" id="GO:0051321">
    <property type="term" value="P:meiotic cell cycle"/>
    <property type="evidence" value="ECO:0007669"/>
    <property type="project" value="UniProtKB-KW"/>
</dbReference>
<evidence type="ECO:0000256" key="12">
    <source>
        <dbReference type="ARBA" id="ARBA00023254"/>
    </source>
</evidence>
<evidence type="ECO:0000256" key="7">
    <source>
        <dbReference type="ARBA" id="ARBA00022737"/>
    </source>
</evidence>
<evidence type="ECO:0000313" key="18">
    <source>
        <dbReference type="Proteomes" id="UP000440578"/>
    </source>
</evidence>
<feature type="compositionally biased region" description="Acidic residues" evidence="15">
    <location>
        <begin position="1"/>
        <end position="10"/>
    </location>
</feature>
<keyword evidence="18" id="KW-1185">Reference proteome</keyword>
<keyword evidence="7" id="KW-0677">Repeat</keyword>
<evidence type="ECO:0000259" key="16">
    <source>
        <dbReference type="PROSITE" id="PS50105"/>
    </source>
</evidence>
<reference evidence="17 18" key="1">
    <citation type="submission" date="2019-07" db="EMBL/GenBank/DDBJ databases">
        <title>Draft genome assembly of a fouling barnacle, Amphibalanus amphitrite (Darwin, 1854): The first reference genome for Thecostraca.</title>
        <authorList>
            <person name="Kim W."/>
        </authorList>
    </citation>
    <scope>NUCLEOTIDE SEQUENCE [LARGE SCALE GENOMIC DNA]</scope>
    <source>
        <strain evidence="17">SNU_AA5</strain>
        <tissue evidence="17">Soma without cirri and trophi</tissue>
    </source>
</reference>
<dbReference type="PROSITE" id="PS50088">
    <property type="entry name" value="ANK_REPEAT"/>
    <property type="match status" value="2"/>
</dbReference>
<evidence type="ECO:0000256" key="15">
    <source>
        <dbReference type="SAM" id="MobiDB-lite"/>
    </source>
</evidence>
<keyword evidence="12" id="KW-0469">Meiosis</keyword>
<evidence type="ECO:0000256" key="8">
    <source>
        <dbReference type="ARBA" id="ARBA00022782"/>
    </source>
</evidence>
<dbReference type="AlphaFoldDB" id="A0A6A4W8U6"/>
<dbReference type="Gene3D" id="1.25.40.20">
    <property type="entry name" value="Ankyrin repeat-containing domain"/>
    <property type="match status" value="2"/>
</dbReference>
<feature type="repeat" description="ANK" evidence="14">
    <location>
        <begin position="190"/>
        <end position="222"/>
    </location>
</feature>
<evidence type="ECO:0000256" key="14">
    <source>
        <dbReference type="PROSITE-ProRule" id="PRU00023"/>
    </source>
</evidence>
<name>A0A6A4W8U6_AMPAM</name>
<dbReference type="Proteomes" id="UP000440578">
    <property type="component" value="Unassembled WGS sequence"/>
</dbReference>
<dbReference type="OrthoDB" id="448455at2759"/>
<keyword evidence="11" id="KW-0943">RNA-mediated gene silencing</keyword>
<sequence>MSEDESDSDDGMAVGPAPPPRTRSSKPMTNGTPAKGGSSFLTHPRRRTDFTAPPLEDFRTAIAQGSLADVKILVNQGISVNQLLKNNWPALLCACAASTPAVVQYLIDQGADVNTHKDLYTPLMAVCCSTHYSEEDAETVVKALLAAGASASAADRHRCTPLIYAAKEGRSRVVRLLVAAGAETGKQDTMGWTAMMHAASRGYGHIVRHLVEAGADSATYNLSGQTAADLALANGFHAYFCLCGSVFGELEMVLSGLELQHLIPLFHAHNVSFVTFLRFTDDDLDRMKIEKVGERRKILDGIREIHQREWERSSLPTLHYNKYLTCPDAVGLMMNVSRHIRLIHASVGYLRDQIQARPRILELGQDTAGVTSLADTTAETSRHLRGLYQELKFLSLHLKK</sequence>
<keyword evidence="9" id="KW-0744">Spermatogenesis</keyword>
<dbReference type="PANTHER" id="PTHR24157">
    <property type="entry name" value="ANKYRIN REPEAT, SAM AND BASIC LEUCINE ZIPPER DOMAIN-CONTAINING PROTEIN 1"/>
    <property type="match status" value="1"/>
</dbReference>
<keyword evidence="4" id="KW-0217">Developmental protein</keyword>
<dbReference type="CDD" id="cd09521">
    <property type="entry name" value="SAM_ASZ1"/>
    <property type="match status" value="1"/>
</dbReference>
<dbReference type="InterPro" id="IPR013761">
    <property type="entry name" value="SAM/pointed_sf"/>
</dbReference>
<dbReference type="GO" id="GO:0007283">
    <property type="term" value="P:spermatogenesis"/>
    <property type="evidence" value="ECO:0007669"/>
    <property type="project" value="UniProtKB-KW"/>
</dbReference>
<evidence type="ECO:0000256" key="6">
    <source>
        <dbReference type="ARBA" id="ARBA00022553"/>
    </source>
</evidence>
<protein>
    <recommendedName>
        <fullName evidence="3">Ankyrin repeat, SAM and basic leucine zipper domain-containing protein 1</fullName>
    </recommendedName>
    <alternativeName>
        <fullName evidence="13">Germ cell-specific ankyrin, SAM and basic leucine zipper domain-containing protein</fullName>
    </alternativeName>
</protein>
<dbReference type="SUPFAM" id="SSF47769">
    <property type="entry name" value="SAM/Pointed domain"/>
    <property type="match status" value="1"/>
</dbReference>
<organism evidence="17 18">
    <name type="scientific">Amphibalanus amphitrite</name>
    <name type="common">Striped barnacle</name>
    <name type="synonym">Balanus amphitrite</name>
    <dbReference type="NCBI Taxonomy" id="1232801"/>
    <lineage>
        <taxon>Eukaryota</taxon>
        <taxon>Metazoa</taxon>
        <taxon>Ecdysozoa</taxon>
        <taxon>Arthropoda</taxon>
        <taxon>Crustacea</taxon>
        <taxon>Multicrustacea</taxon>
        <taxon>Cirripedia</taxon>
        <taxon>Thoracica</taxon>
        <taxon>Thoracicalcarea</taxon>
        <taxon>Balanomorpha</taxon>
        <taxon>Balanoidea</taxon>
        <taxon>Balanidae</taxon>
        <taxon>Amphibalaninae</taxon>
        <taxon>Amphibalanus</taxon>
    </lineage>
</organism>
<dbReference type="SUPFAM" id="SSF48403">
    <property type="entry name" value="Ankyrin repeat"/>
    <property type="match status" value="1"/>
</dbReference>
<feature type="region of interest" description="Disordered" evidence="15">
    <location>
        <begin position="1"/>
        <end position="53"/>
    </location>
</feature>
<dbReference type="SMART" id="SM00454">
    <property type="entry name" value="SAM"/>
    <property type="match status" value="1"/>
</dbReference>
<feature type="repeat" description="ANK" evidence="14">
    <location>
        <begin position="157"/>
        <end position="189"/>
    </location>
</feature>
<comment type="subcellular location">
    <subcellularLocation>
        <location evidence="1">Cytoplasm</location>
    </subcellularLocation>
</comment>
<keyword evidence="5" id="KW-0963">Cytoplasm</keyword>
<gene>
    <name evidence="17" type="primary">ASZ1</name>
    <name evidence="17" type="ORF">FJT64_003338</name>
</gene>
<dbReference type="PANTHER" id="PTHR24157:SF3">
    <property type="entry name" value="ANKYRIN REPEAT, SAM AND BASIC LEUCINE ZIPPER DOMAIN-CONTAINING PROTEIN 1"/>
    <property type="match status" value="1"/>
</dbReference>
<keyword evidence="10 14" id="KW-0040">ANK repeat</keyword>
<dbReference type="InterPro" id="IPR002110">
    <property type="entry name" value="Ankyrin_rpt"/>
</dbReference>
<comment type="subunit">
    <text evidence="2">Interacts with DDX4, PIWIL1, RANBP9 and TDRD1.</text>
</comment>
<comment type="caution">
    <text evidence="17">The sequence shown here is derived from an EMBL/GenBank/DDBJ whole genome shotgun (WGS) entry which is preliminary data.</text>
</comment>
<dbReference type="GO" id="GO:0071546">
    <property type="term" value="C:pi-body"/>
    <property type="evidence" value="ECO:0007669"/>
    <property type="project" value="TreeGrafter"/>
</dbReference>
<dbReference type="InterPro" id="IPR042650">
    <property type="entry name" value="Asz1_SAM"/>
</dbReference>
<proteinExistence type="predicted"/>
<dbReference type="SMART" id="SM00248">
    <property type="entry name" value="ANK"/>
    <property type="match status" value="4"/>
</dbReference>
<evidence type="ECO:0000313" key="17">
    <source>
        <dbReference type="EMBL" id="KAF0300080.1"/>
    </source>
</evidence>
<keyword evidence="6" id="KW-0597">Phosphoprotein</keyword>
<feature type="domain" description="SAM" evidence="16">
    <location>
        <begin position="250"/>
        <end position="308"/>
    </location>
</feature>
<dbReference type="InterPro" id="IPR001660">
    <property type="entry name" value="SAM"/>
</dbReference>
<evidence type="ECO:0000256" key="1">
    <source>
        <dbReference type="ARBA" id="ARBA00004496"/>
    </source>
</evidence>
<dbReference type="GO" id="GO:0030154">
    <property type="term" value="P:cell differentiation"/>
    <property type="evidence" value="ECO:0007669"/>
    <property type="project" value="UniProtKB-KW"/>
</dbReference>
<dbReference type="Pfam" id="PF00536">
    <property type="entry name" value="SAM_1"/>
    <property type="match status" value="1"/>
</dbReference>
<dbReference type="GO" id="GO:0031047">
    <property type="term" value="P:regulatory ncRNA-mediated gene silencing"/>
    <property type="evidence" value="ECO:0007669"/>
    <property type="project" value="UniProtKB-KW"/>
</dbReference>
<evidence type="ECO:0000256" key="11">
    <source>
        <dbReference type="ARBA" id="ARBA00023158"/>
    </source>
</evidence>
<evidence type="ECO:0000256" key="3">
    <source>
        <dbReference type="ARBA" id="ARBA00020117"/>
    </source>
</evidence>
<evidence type="ECO:0000256" key="13">
    <source>
        <dbReference type="ARBA" id="ARBA00030354"/>
    </source>
</evidence>
<evidence type="ECO:0000256" key="2">
    <source>
        <dbReference type="ARBA" id="ARBA00011479"/>
    </source>
</evidence>
<accession>A0A6A4W8U6</accession>
<evidence type="ECO:0000256" key="5">
    <source>
        <dbReference type="ARBA" id="ARBA00022490"/>
    </source>
</evidence>